<organism evidence="2 3">
    <name type="scientific">Streptomyces eurythermus</name>
    <dbReference type="NCBI Taxonomy" id="42237"/>
    <lineage>
        <taxon>Bacteria</taxon>
        <taxon>Bacillati</taxon>
        <taxon>Actinomycetota</taxon>
        <taxon>Actinomycetes</taxon>
        <taxon>Kitasatosporales</taxon>
        <taxon>Streptomycetaceae</taxon>
        <taxon>Streptomyces</taxon>
    </lineage>
</organism>
<comment type="caution">
    <text evidence="2">The sequence shown here is derived from an EMBL/GenBank/DDBJ whole genome shotgun (WGS) entry which is preliminary data.</text>
</comment>
<keyword evidence="3" id="KW-1185">Reference proteome</keyword>
<evidence type="ECO:0000313" key="2">
    <source>
        <dbReference type="EMBL" id="MFF9884328.1"/>
    </source>
</evidence>
<dbReference type="RefSeq" id="WP_244405928.1">
    <property type="nucleotide sequence ID" value="NZ_JBICBM010000010.1"/>
</dbReference>
<protein>
    <submittedName>
        <fullName evidence="2">Alpha/beta fold hydrolase</fullName>
    </submittedName>
</protein>
<dbReference type="GO" id="GO:0016787">
    <property type="term" value="F:hydrolase activity"/>
    <property type="evidence" value="ECO:0007669"/>
    <property type="project" value="UniProtKB-KW"/>
</dbReference>
<name>A0ABW6YZK1_9ACTN</name>
<dbReference type="SUPFAM" id="SSF53474">
    <property type="entry name" value="alpha/beta-Hydrolases"/>
    <property type="match status" value="1"/>
</dbReference>
<sequence>MASKQTVAAVREPLTRAATALTPLSRRPALCGAWEDQLGSAEARRSMTLGEPSGADRAHFFSNSPTGSVRCRAATTSGISSVVHGGSSNSRAWSPLRNELALLGQSSYAVDAVYRLAEHGPVVLVGTSLGGLTISAVAHVVHDMLDRVVYRSALCLIVPAMLTEPWDVVDDNLLRITVPDVRDSAVVRPNWRSAHTDPPLKTVIMADATDDRFRALLDSMDPDENGWGRPAHLRPSVQGPLHHSDRPGLHDP</sequence>
<feature type="compositionally biased region" description="Basic and acidic residues" evidence="1">
    <location>
        <begin position="242"/>
        <end position="252"/>
    </location>
</feature>
<dbReference type="Gene3D" id="3.40.50.1820">
    <property type="entry name" value="alpha/beta hydrolase"/>
    <property type="match status" value="1"/>
</dbReference>
<gene>
    <name evidence="2" type="ORF">ACF1HC_22415</name>
</gene>
<dbReference type="InterPro" id="IPR029058">
    <property type="entry name" value="AB_hydrolase_fold"/>
</dbReference>
<dbReference type="Proteomes" id="UP001603418">
    <property type="component" value="Unassembled WGS sequence"/>
</dbReference>
<feature type="region of interest" description="Disordered" evidence="1">
    <location>
        <begin position="224"/>
        <end position="252"/>
    </location>
</feature>
<proteinExistence type="predicted"/>
<keyword evidence="2" id="KW-0378">Hydrolase</keyword>
<evidence type="ECO:0000256" key="1">
    <source>
        <dbReference type="SAM" id="MobiDB-lite"/>
    </source>
</evidence>
<accession>A0ABW6YZK1</accession>
<dbReference type="EMBL" id="JBICBM010000010">
    <property type="protein sequence ID" value="MFF9884328.1"/>
    <property type="molecule type" value="Genomic_DNA"/>
</dbReference>
<evidence type="ECO:0000313" key="3">
    <source>
        <dbReference type="Proteomes" id="UP001603418"/>
    </source>
</evidence>
<reference evidence="2 3" key="1">
    <citation type="submission" date="2024-10" db="EMBL/GenBank/DDBJ databases">
        <title>The Natural Products Discovery Center: Release of the First 8490 Sequenced Strains for Exploring Actinobacteria Biosynthetic Diversity.</title>
        <authorList>
            <person name="Kalkreuter E."/>
            <person name="Kautsar S.A."/>
            <person name="Yang D."/>
            <person name="Bader C.D."/>
            <person name="Teijaro C.N."/>
            <person name="Fluegel L."/>
            <person name="Davis C.M."/>
            <person name="Simpson J.R."/>
            <person name="Lauterbach L."/>
            <person name="Steele A.D."/>
            <person name="Gui C."/>
            <person name="Meng S."/>
            <person name="Li G."/>
            <person name="Viehrig K."/>
            <person name="Ye F."/>
            <person name="Su P."/>
            <person name="Kiefer A.F."/>
            <person name="Nichols A."/>
            <person name="Cepeda A.J."/>
            <person name="Yan W."/>
            <person name="Fan B."/>
            <person name="Jiang Y."/>
            <person name="Adhikari A."/>
            <person name="Zheng C.-J."/>
            <person name="Schuster L."/>
            <person name="Cowan T.M."/>
            <person name="Smanski M.J."/>
            <person name="Chevrette M.G."/>
            <person name="De Carvalho L.P.S."/>
            <person name="Shen B."/>
        </authorList>
    </citation>
    <scope>NUCLEOTIDE SEQUENCE [LARGE SCALE GENOMIC DNA]</scope>
    <source>
        <strain evidence="2 3">NPDC013366</strain>
    </source>
</reference>